<feature type="domain" description="Knr4/Smi1-like" evidence="1">
    <location>
        <begin position="39"/>
        <end position="157"/>
    </location>
</feature>
<dbReference type="SMART" id="SM00860">
    <property type="entry name" value="SMI1_KNR4"/>
    <property type="match status" value="1"/>
</dbReference>
<accession>A0A654BIK6</accession>
<evidence type="ECO:0000313" key="3">
    <source>
        <dbReference type="Proteomes" id="UP000437562"/>
    </source>
</evidence>
<sequence>MKLRFIGNYILNDNIVIKFKGQVYFMKKVRGYIETKKQGVFELHIKETEEKLGAIFPAQYRDLFKLVNNAEIGEWILYPIKDNRNLMKTWDDIVRQNVELSDEHMPEDLIIIGDDGSGDKLCFKINNGIMDDEIYIWYHEDAEIEEIAPNLKGFIIETIQEDDDL</sequence>
<dbReference type="InterPro" id="IPR018958">
    <property type="entry name" value="Knr4/Smi1-like_dom"/>
</dbReference>
<dbReference type="EMBL" id="CABWMC010000032">
    <property type="protein sequence ID" value="VXC80141.1"/>
    <property type="molecule type" value="Genomic_DNA"/>
</dbReference>
<proteinExistence type="predicted"/>
<name>A0A654BIK6_BACMY</name>
<dbReference type="Gene3D" id="3.40.1580.10">
    <property type="entry name" value="SMI1/KNR4-like"/>
    <property type="match status" value="1"/>
</dbReference>
<dbReference type="AlphaFoldDB" id="A0A654BIK6"/>
<organism evidence="2 3">
    <name type="scientific">Bacillus mycoides</name>
    <dbReference type="NCBI Taxonomy" id="1405"/>
    <lineage>
        <taxon>Bacteria</taxon>
        <taxon>Bacillati</taxon>
        <taxon>Bacillota</taxon>
        <taxon>Bacilli</taxon>
        <taxon>Bacillales</taxon>
        <taxon>Bacillaceae</taxon>
        <taxon>Bacillus</taxon>
        <taxon>Bacillus cereus group</taxon>
    </lineage>
</organism>
<dbReference type="Pfam" id="PF14567">
    <property type="entry name" value="SUKH_5"/>
    <property type="match status" value="1"/>
</dbReference>
<gene>
    <name evidence="2" type="ORF">BACI71_70484</name>
</gene>
<dbReference type="Proteomes" id="UP000437562">
    <property type="component" value="Unassembled WGS sequence"/>
</dbReference>
<dbReference type="SUPFAM" id="SSF160631">
    <property type="entry name" value="SMI1/KNR4-like"/>
    <property type="match status" value="1"/>
</dbReference>
<evidence type="ECO:0000313" key="2">
    <source>
        <dbReference type="EMBL" id="VXC80141.1"/>
    </source>
</evidence>
<reference evidence="2 3" key="1">
    <citation type="submission" date="2019-10" db="EMBL/GenBank/DDBJ databases">
        <authorList>
            <person name="Karimi E."/>
        </authorList>
    </citation>
    <scope>NUCLEOTIDE SEQUENCE [LARGE SCALE GENOMIC DNA]</scope>
    <source>
        <strain evidence="2">Bacillus sp. 71</strain>
    </source>
</reference>
<evidence type="ECO:0000259" key="1">
    <source>
        <dbReference type="SMART" id="SM00860"/>
    </source>
</evidence>
<protein>
    <recommendedName>
        <fullName evidence="1">Knr4/Smi1-like domain-containing protein</fullName>
    </recommendedName>
</protein>
<dbReference type="InterPro" id="IPR037883">
    <property type="entry name" value="Knr4/Smi1-like_sf"/>
</dbReference>